<name>A0A9D0Z934_9FIRM</name>
<reference evidence="5" key="2">
    <citation type="journal article" date="2021" name="PeerJ">
        <title>Extensive microbial diversity within the chicken gut microbiome revealed by metagenomics and culture.</title>
        <authorList>
            <person name="Gilroy R."/>
            <person name="Ravi A."/>
            <person name="Getino M."/>
            <person name="Pursley I."/>
            <person name="Horton D.L."/>
            <person name="Alikhan N.F."/>
            <person name="Baker D."/>
            <person name="Gharbi K."/>
            <person name="Hall N."/>
            <person name="Watson M."/>
            <person name="Adriaenssens E.M."/>
            <person name="Foster-Nyarko E."/>
            <person name="Jarju S."/>
            <person name="Secka A."/>
            <person name="Antonio M."/>
            <person name="Oren A."/>
            <person name="Chaudhuri R.R."/>
            <person name="La Ragione R."/>
            <person name="Hildebrand F."/>
            <person name="Pallen M.J."/>
        </authorList>
    </citation>
    <scope>NUCLEOTIDE SEQUENCE</scope>
    <source>
        <strain evidence="5">ChiSxjej2B14-6234</strain>
    </source>
</reference>
<accession>A0A9D0Z934</accession>
<dbReference type="GO" id="GO:0006520">
    <property type="term" value="P:amino acid metabolic process"/>
    <property type="evidence" value="ECO:0007669"/>
    <property type="project" value="InterPro"/>
</dbReference>
<dbReference type="InterPro" id="IPR015422">
    <property type="entry name" value="PyrdxlP-dep_Trfase_small"/>
</dbReference>
<dbReference type="InterPro" id="IPR015424">
    <property type="entry name" value="PyrdxlP-dep_Trfase"/>
</dbReference>
<sequence length="341" mass="36671">MILFLNDYSEGAHPRVLEGMQAGNLSQCCGYGLDEVSLRAHERVRALIGCPEADVHLLVGGTSANLIALTAFLRPHEAVVCADCGHINTHETGAVEGAGHKILSVPAENGKLTAGALRAVVATHTDEHMVRPRVAFISNASELGTVYSLDELRALRAACDELGMYLYMDGARLCSALASEGCDVTFADLPRLCDAFYIGGTKNGALLGEAMVVVHPSLKPDFRYLIKNRGGMLAKGFVVGRQFDVLLADGLCMDLARHANAMAQIVRAALTARGVPFFVQTATNQLFPILTQAQMDFLSRDFGFQVWSPLPDGRTAVRFVTSWATPEQNARALADAIARMP</sequence>
<reference evidence="5" key="1">
    <citation type="submission" date="2020-10" db="EMBL/GenBank/DDBJ databases">
        <authorList>
            <person name="Gilroy R."/>
        </authorList>
    </citation>
    <scope>NUCLEOTIDE SEQUENCE</scope>
    <source>
        <strain evidence="5">ChiSxjej2B14-6234</strain>
    </source>
</reference>
<evidence type="ECO:0000259" key="4">
    <source>
        <dbReference type="Pfam" id="PF01212"/>
    </source>
</evidence>
<dbReference type="EMBL" id="DVFJ01000008">
    <property type="protein sequence ID" value="HIQ71110.1"/>
    <property type="molecule type" value="Genomic_DNA"/>
</dbReference>
<evidence type="ECO:0000256" key="2">
    <source>
        <dbReference type="ARBA" id="ARBA00006966"/>
    </source>
</evidence>
<comment type="similarity">
    <text evidence="2">Belongs to the threonine aldolase family.</text>
</comment>
<dbReference type="InterPro" id="IPR001597">
    <property type="entry name" value="ArAA_b-elim_lyase/Thr_aldolase"/>
</dbReference>
<gene>
    <name evidence="5" type="ORF">IAB73_02725</name>
</gene>
<keyword evidence="3" id="KW-0663">Pyridoxal phosphate</keyword>
<dbReference type="GO" id="GO:0008483">
    <property type="term" value="F:transaminase activity"/>
    <property type="evidence" value="ECO:0007669"/>
    <property type="project" value="UniProtKB-KW"/>
</dbReference>
<dbReference type="PANTHER" id="PTHR48097">
    <property type="entry name" value="L-THREONINE ALDOLASE-RELATED"/>
    <property type="match status" value="1"/>
</dbReference>
<evidence type="ECO:0000313" key="5">
    <source>
        <dbReference type="EMBL" id="HIQ71110.1"/>
    </source>
</evidence>
<keyword evidence="5" id="KW-0808">Transferase</keyword>
<dbReference type="Gene3D" id="3.90.1150.10">
    <property type="entry name" value="Aspartate Aminotransferase, domain 1"/>
    <property type="match status" value="1"/>
</dbReference>
<dbReference type="Proteomes" id="UP000886887">
    <property type="component" value="Unassembled WGS sequence"/>
</dbReference>
<evidence type="ECO:0000313" key="6">
    <source>
        <dbReference type="Proteomes" id="UP000886887"/>
    </source>
</evidence>
<keyword evidence="5" id="KW-0032">Aminotransferase</keyword>
<dbReference type="PANTHER" id="PTHR48097:SF5">
    <property type="entry name" value="LOW SPECIFICITY L-THREONINE ALDOLASE"/>
    <property type="match status" value="1"/>
</dbReference>
<dbReference type="SUPFAM" id="SSF53383">
    <property type="entry name" value="PLP-dependent transferases"/>
    <property type="match status" value="1"/>
</dbReference>
<comment type="cofactor">
    <cofactor evidence="1">
        <name>pyridoxal 5'-phosphate</name>
        <dbReference type="ChEBI" id="CHEBI:597326"/>
    </cofactor>
</comment>
<dbReference type="GO" id="GO:0016829">
    <property type="term" value="F:lyase activity"/>
    <property type="evidence" value="ECO:0007669"/>
    <property type="project" value="InterPro"/>
</dbReference>
<organism evidence="5 6">
    <name type="scientific">Candidatus Onthenecus intestinigallinarum</name>
    <dbReference type="NCBI Taxonomy" id="2840875"/>
    <lineage>
        <taxon>Bacteria</taxon>
        <taxon>Bacillati</taxon>
        <taxon>Bacillota</taxon>
        <taxon>Clostridia</taxon>
        <taxon>Eubacteriales</taxon>
        <taxon>Candidatus Onthenecus</taxon>
    </lineage>
</organism>
<protein>
    <submittedName>
        <fullName evidence="5">Aminotransferase class I/II-fold pyridoxal phosphate-dependent enzyme</fullName>
    </submittedName>
</protein>
<evidence type="ECO:0000256" key="3">
    <source>
        <dbReference type="ARBA" id="ARBA00022898"/>
    </source>
</evidence>
<dbReference type="Pfam" id="PF01212">
    <property type="entry name" value="Beta_elim_lyase"/>
    <property type="match status" value="1"/>
</dbReference>
<proteinExistence type="inferred from homology"/>
<evidence type="ECO:0000256" key="1">
    <source>
        <dbReference type="ARBA" id="ARBA00001933"/>
    </source>
</evidence>
<comment type="caution">
    <text evidence="5">The sequence shown here is derived from an EMBL/GenBank/DDBJ whole genome shotgun (WGS) entry which is preliminary data.</text>
</comment>
<dbReference type="AlphaFoldDB" id="A0A9D0Z934"/>
<feature type="domain" description="Aromatic amino acid beta-eliminating lyase/threonine aldolase" evidence="4">
    <location>
        <begin position="30"/>
        <end position="287"/>
    </location>
</feature>
<dbReference type="InterPro" id="IPR015421">
    <property type="entry name" value="PyrdxlP-dep_Trfase_major"/>
</dbReference>
<dbReference type="Gene3D" id="3.40.640.10">
    <property type="entry name" value="Type I PLP-dependent aspartate aminotransferase-like (Major domain)"/>
    <property type="match status" value="1"/>
</dbReference>